<dbReference type="EMBL" id="LT598469">
    <property type="protein sequence ID" value="SCV01275.1"/>
    <property type="molecule type" value="Genomic_DNA"/>
</dbReference>
<dbReference type="SUPFAM" id="SSF50969">
    <property type="entry name" value="YVTN repeat-like/Quinoprotein amine dehydrogenase"/>
    <property type="match status" value="1"/>
</dbReference>
<organism evidence="1 2">
    <name type="scientific">Lachancea mirantina</name>
    <dbReference type="NCBI Taxonomy" id="1230905"/>
    <lineage>
        <taxon>Eukaryota</taxon>
        <taxon>Fungi</taxon>
        <taxon>Dikarya</taxon>
        <taxon>Ascomycota</taxon>
        <taxon>Saccharomycotina</taxon>
        <taxon>Saccharomycetes</taxon>
        <taxon>Saccharomycetales</taxon>
        <taxon>Saccharomycetaceae</taxon>
        <taxon>Lachancea</taxon>
    </lineage>
</organism>
<accession>A0A1G4KAM3</accession>
<dbReference type="Proteomes" id="UP000191024">
    <property type="component" value="Chromosome G"/>
</dbReference>
<dbReference type="InterPro" id="IPR011044">
    <property type="entry name" value="Quino_amine_DH_bsu"/>
</dbReference>
<keyword evidence="2" id="KW-1185">Reference proteome</keyword>
<sequence>MGIPVTLLEDDNVHEAIAEVESRNRSNGDGAEEPGRENWHLVKDIPSQLGLRADSAWSAMKDRKSAGGAFWALWLDDGSRVCVVDAHGRVRETSVSFDAKITSLDIRNENTAVFLLETGICGTWDLNSGHTRFCDGVQQFDAHHRTEAFVWAGQQQARNSGRGLTHVTLSTARARYAITTSYSNSAVWADVRVLREPVCAAMGDDGDLLATSDGQGVDIHHLSRGTQTSVVGLALAENERVWRLGIKPDCQTVIIATTYRLLSHKLGSGGVSLICEAREGSCFDIDSEGGILVERRHLYGTHIAYYTFCEDSLCWSSVGYTDVRAQFGIRKIDKMIAMGEDKICVLSELGTWTVLSVVRR</sequence>
<name>A0A1G4KAM3_9SACH</name>
<protein>
    <submittedName>
        <fullName evidence="1">LAMI_0G10440g1_1</fullName>
    </submittedName>
</protein>
<proteinExistence type="predicted"/>
<evidence type="ECO:0000313" key="1">
    <source>
        <dbReference type="EMBL" id="SCV01275.1"/>
    </source>
</evidence>
<gene>
    <name evidence="1" type="ORF">LAMI_0G10440G</name>
</gene>
<dbReference type="AlphaFoldDB" id="A0A1G4KAM3"/>
<evidence type="ECO:0000313" key="2">
    <source>
        <dbReference type="Proteomes" id="UP000191024"/>
    </source>
</evidence>
<dbReference type="OrthoDB" id="4034100at2759"/>
<reference evidence="1 2" key="1">
    <citation type="submission" date="2016-03" db="EMBL/GenBank/DDBJ databases">
        <authorList>
            <person name="Devillers H."/>
        </authorList>
    </citation>
    <scope>NUCLEOTIDE SEQUENCE [LARGE SCALE GENOMIC DNA]</scope>
    <source>
        <strain evidence="1">CBS 11717</strain>
    </source>
</reference>